<dbReference type="InterPro" id="IPR016024">
    <property type="entry name" value="ARM-type_fold"/>
</dbReference>
<dbReference type="Pfam" id="PF05004">
    <property type="entry name" value="IFRD"/>
    <property type="match status" value="2"/>
</dbReference>
<evidence type="ECO:0000313" key="5">
    <source>
        <dbReference type="Proteomes" id="UP001212841"/>
    </source>
</evidence>
<feature type="domain" description="Interferon-related developmental regulator N-terminal" evidence="3">
    <location>
        <begin position="157"/>
        <end position="287"/>
    </location>
</feature>
<dbReference type="Proteomes" id="UP001212841">
    <property type="component" value="Unassembled WGS sequence"/>
</dbReference>
<comment type="similarity">
    <text evidence="1">Belongs to the IFRD family.</text>
</comment>
<dbReference type="InterPro" id="IPR039777">
    <property type="entry name" value="IFRD"/>
</dbReference>
<dbReference type="AlphaFoldDB" id="A0AAD5X6W4"/>
<dbReference type="EMBL" id="JADGJD010000123">
    <property type="protein sequence ID" value="KAJ3054655.1"/>
    <property type="molecule type" value="Genomic_DNA"/>
</dbReference>
<proteinExistence type="inferred from homology"/>
<dbReference type="SUPFAM" id="SSF48371">
    <property type="entry name" value="ARM repeat"/>
    <property type="match status" value="1"/>
</dbReference>
<sequence>MKHARVKQSKGASRRNRASDDSDDDAHSYSSDISHITADSAASLQSHNSNRSSSSKRGKSDEEVVSTFDEQFNQIVDDLDEKRTSTRENALRGLVKFLSQKYIPDVLESRVETIVESLRRIIRREALEGILAARGKSGRTKPHYMKHTLTGTSNIVLSLCWITHGSNEVLYPGTSRILREVIKSGKTELKMACIDALAIISYMEDLNEVAIKEVLQFILPFVSVSNSHGVAKSAIDAYGLLCAQRQLWLSQESFNYVVDKHMPLLASDDVDVRVAAGENIAVLFEELPEHIIYERQDVLLSELGALTAGKNDSPELETATHTEAITTLQTLTKVKRRKTARFSDPLSAISSGLWRYGFKFGIASIKLCQASEQEGDAPLITLKFKHETVDFDSWAKIKQLNALRAALGDGMSVHFLENSLIQEIFDLSFDSNYVPMTSTERRLQETYVGKAKAKGLSGARGKRNVVTYEDYDDY</sequence>
<accession>A0AAD5X6W4</accession>
<feature type="compositionally biased region" description="Basic residues" evidence="2">
    <location>
        <begin position="1"/>
        <end position="16"/>
    </location>
</feature>
<protein>
    <submittedName>
        <fullName evidence="4">Interferon- developmental regulator 2</fullName>
    </submittedName>
</protein>
<reference evidence="4" key="1">
    <citation type="submission" date="2020-05" db="EMBL/GenBank/DDBJ databases">
        <title>Phylogenomic resolution of chytrid fungi.</title>
        <authorList>
            <person name="Stajich J.E."/>
            <person name="Amses K."/>
            <person name="Simmons R."/>
            <person name="Seto K."/>
            <person name="Myers J."/>
            <person name="Bonds A."/>
            <person name="Quandt C.A."/>
            <person name="Barry K."/>
            <person name="Liu P."/>
            <person name="Grigoriev I."/>
            <person name="Longcore J.E."/>
            <person name="James T.Y."/>
        </authorList>
    </citation>
    <scope>NUCLEOTIDE SEQUENCE</scope>
    <source>
        <strain evidence="4">JEL0318</strain>
    </source>
</reference>
<dbReference type="InterPro" id="IPR011989">
    <property type="entry name" value="ARM-like"/>
</dbReference>
<dbReference type="InterPro" id="IPR007701">
    <property type="entry name" value="Interferon-rel_develop_reg_N"/>
</dbReference>
<name>A0AAD5X6W4_9FUNG</name>
<dbReference type="PANTHER" id="PTHR12354">
    <property type="entry name" value="INTERFERON-RELATED DEVELOPMENTAL REGULATOR"/>
    <property type="match status" value="1"/>
</dbReference>
<gene>
    <name evidence="4" type="primary">IFRD2</name>
    <name evidence="4" type="ORF">HK097_001211</name>
</gene>
<evidence type="ECO:0000256" key="2">
    <source>
        <dbReference type="SAM" id="MobiDB-lite"/>
    </source>
</evidence>
<organism evidence="4 5">
    <name type="scientific">Rhizophlyctis rosea</name>
    <dbReference type="NCBI Taxonomy" id="64517"/>
    <lineage>
        <taxon>Eukaryota</taxon>
        <taxon>Fungi</taxon>
        <taxon>Fungi incertae sedis</taxon>
        <taxon>Chytridiomycota</taxon>
        <taxon>Chytridiomycota incertae sedis</taxon>
        <taxon>Chytridiomycetes</taxon>
        <taxon>Rhizophlyctidales</taxon>
        <taxon>Rhizophlyctidaceae</taxon>
        <taxon>Rhizophlyctis</taxon>
    </lineage>
</organism>
<evidence type="ECO:0000256" key="1">
    <source>
        <dbReference type="ARBA" id="ARBA00008828"/>
    </source>
</evidence>
<evidence type="ECO:0000259" key="3">
    <source>
        <dbReference type="Pfam" id="PF05004"/>
    </source>
</evidence>
<evidence type="ECO:0000313" key="4">
    <source>
        <dbReference type="EMBL" id="KAJ3054655.1"/>
    </source>
</evidence>
<feature type="compositionally biased region" description="Low complexity" evidence="2">
    <location>
        <begin position="46"/>
        <end position="55"/>
    </location>
</feature>
<dbReference type="Gene3D" id="1.25.10.10">
    <property type="entry name" value="Leucine-rich Repeat Variant"/>
    <property type="match status" value="1"/>
</dbReference>
<feature type="domain" description="Interferon-related developmental regulator N-terminal" evidence="3">
    <location>
        <begin position="43"/>
        <end position="134"/>
    </location>
</feature>
<feature type="region of interest" description="Disordered" evidence="2">
    <location>
        <begin position="1"/>
        <end position="64"/>
    </location>
</feature>
<dbReference type="PANTHER" id="PTHR12354:SF1">
    <property type="entry name" value="INTERFERON-RELATED DEVELOPMENTAL REGULATOR 1"/>
    <property type="match status" value="1"/>
</dbReference>
<comment type="caution">
    <text evidence="4">The sequence shown here is derived from an EMBL/GenBank/DDBJ whole genome shotgun (WGS) entry which is preliminary data.</text>
</comment>
<keyword evidence="5" id="KW-1185">Reference proteome</keyword>